<evidence type="ECO:0000313" key="2">
    <source>
        <dbReference type="EMBL" id="BDG70508.1"/>
    </source>
</evidence>
<dbReference type="RefSeq" id="WP_244457834.1">
    <property type="nucleotide sequence ID" value="NZ_AP025637.1"/>
</dbReference>
<accession>A0ABM7XYJ7</accession>
<evidence type="ECO:0000313" key="3">
    <source>
        <dbReference type="Proteomes" id="UP000831327"/>
    </source>
</evidence>
<evidence type="ECO:0000259" key="1">
    <source>
        <dbReference type="Pfam" id="PF02627"/>
    </source>
</evidence>
<dbReference type="Pfam" id="PF02627">
    <property type="entry name" value="CMD"/>
    <property type="match status" value="1"/>
</dbReference>
<dbReference type="PANTHER" id="PTHR35446">
    <property type="entry name" value="SI:CH211-175M2.5"/>
    <property type="match status" value="1"/>
</dbReference>
<name>A0ABM7XYJ7_9PROT</name>
<dbReference type="InterPro" id="IPR029032">
    <property type="entry name" value="AhpD-like"/>
</dbReference>
<feature type="domain" description="Carboxymuconolactone decarboxylase-like" evidence="1">
    <location>
        <begin position="48"/>
        <end position="120"/>
    </location>
</feature>
<protein>
    <recommendedName>
        <fullName evidence="1">Carboxymuconolactone decarboxylase-like domain-containing protein</fullName>
    </recommendedName>
</protein>
<gene>
    <name evidence="2" type="ORF">Rmf_04370</name>
</gene>
<dbReference type="InterPro" id="IPR003779">
    <property type="entry name" value="CMD-like"/>
</dbReference>
<dbReference type="EMBL" id="AP025637">
    <property type="protein sequence ID" value="BDG70508.1"/>
    <property type="molecule type" value="Genomic_DNA"/>
</dbReference>
<dbReference type="Proteomes" id="UP000831327">
    <property type="component" value="Chromosome"/>
</dbReference>
<keyword evidence="3" id="KW-1185">Reference proteome</keyword>
<sequence>MTRFDLHTADTAPEGSRQLLAQTKAAWGFVPTLHATLAESPVALAAYDTLFGLVAKSTLTPVEQQVAYQAVNVFHGCEYCTAGHTFLSRKAGMAEDAVQALREGTPIADPRLQALRAFAEAVVRARGLVGDAAVDAFIAAGFTRANVLEVVTVVATKTISNYTNHLTHTPYEAFMADPSLAWTAPRNRVAAAA</sequence>
<dbReference type="PANTHER" id="PTHR35446:SF3">
    <property type="entry name" value="CMD DOMAIN-CONTAINING PROTEIN"/>
    <property type="match status" value="1"/>
</dbReference>
<organism evidence="2 3">
    <name type="scientific">Roseomonas fluvialis</name>
    <dbReference type="NCBI Taxonomy" id="1750527"/>
    <lineage>
        <taxon>Bacteria</taxon>
        <taxon>Pseudomonadati</taxon>
        <taxon>Pseudomonadota</taxon>
        <taxon>Alphaproteobacteria</taxon>
        <taxon>Acetobacterales</taxon>
        <taxon>Roseomonadaceae</taxon>
        <taxon>Roseomonas</taxon>
    </lineage>
</organism>
<reference evidence="2 3" key="1">
    <citation type="journal article" date="2016" name="Microbes Environ.">
        <title>Phylogenetically diverse aerobic anoxygenic phototrophic bacteria isolated from epilithic biofilms in Tama river, Japan.</title>
        <authorList>
            <person name="Hirose S."/>
            <person name="Matsuura K."/>
            <person name="Haruta S."/>
        </authorList>
    </citation>
    <scope>NUCLEOTIDE SEQUENCE [LARGE SCALE GENOMIC DNA]</scope>
    <source>
        <strain evidence="2 3">S08</strain>
    </source>
</reference>
<dbReference type="SUPFAM" id="SSF69118">
    <property type="entry name" value="AhpD-like"/>
    <property type="match status" value="1"/>
</dbReference>
<proteinExistence type="predicted"/>
<dbReference type="Gene3D" id="1.20.1290.10">
    <property type="entry name" value="AhpD-like"/>
    <property type="match status" value="1"/>
</dbReference>